<protein>
    <recommendedName>
        <fullName evidence="4">Lipoprotein SmpA/OmlA domain-containing protein</fullName>
    </recommendedName>
</protein>
<sequence length="159" mass="17018">MRSQQILLRIWVVLSLIVSGCVSGGNPSVMDQELTAQIQLNTSTKEDVRQILGQPNGVSRHSGSYSAIAGLPLSISQSNIEVWSYSHMNVDVDAATFIPIVGFFAGGATSNMSTFTVVFDENGIVRHISTTQTQGRSGLGAGSESKPMKPVKECQEIDC</sequence>
<dbReference type="AlphaFoldDB" id="A0AA96K1X3"/>
<reference evidence="2 3" key="1">
    <citation type="submission" date="2023-01" db="EMBL/GenBank/DDBJ databases">
        <title>Cultivation and genomic characterization of new, ubiquitous marine nitrite-oxidizing bacteria from the Nitrospirales.</title>
        <authorList>
            <person name="Mueller A.J."/>
            <person name="Daebeler A."/>
            <person name="Herbold C.W."/>
            <person name="Kirkegaard R.H."/>
            <person name="Daims H."/>
        </authorList>
    </citation>
    <scope>NUCLEOTIDE SEQUENCE [LARGE SCALE GENOMIC DNA]</scope>
    <source>
        <strain evidence="2 3">DK</strain>
    </source>
</reference>
<accession>A0AA96K1X3</accession>
<feature type="compositionally biased region" description="Basic and acidic residues" evidence="1">
    <location>
        <begin position="146"/>
        <end position="159"/>
    </location>
</feature>
<dbReference type="KEGG" id="nneo:PQG83_07090"/>
<dbReference type="RefSeq" id="WP_312748179.1">
    <property type="nucleotide sequence ID" value="NZ_CP116968.1"/>
</dbReference>
<gene>
    <name evidence="2" type="ORF">PQG83_07090</name>
</gene>
<name>A0AA96K1X3_9BACT</name>
<organism evidence="2 3">
    <name type="scientific">Candidatus Nitrospira neomarina</name>
    <dbReference type="NCBI Taxonomy" id="3020899"/>
    <lineage>
        <taxon>Bacteria</taxon>
        <taxon>Pseudomonadati</taxon>
        <taxon>Nitrospirota</taxon>
        <taxon>Nitrospiria</taxon>
        <taxon>Nitrospirales</taxon>
        <taxon>Nitrospiraceae</taxon>
        <taxon>Nitrospira</taxon>
    </lineage>
</organism>
<proteinExistence type="predicted"/>
<evidence type="ECO:0008006" key="4">
    <source>
        <dbReference type="Google" id="ProtNLM"/>
    </source>
</evidence>
<evidence type="ECO:0000313" key="3">
    <source>
        <dbReference type="Proteomes" id="UP001302494"/>
    </source>
</evidence>
<dbReference type="PROSITE" id="PS51257">
    <property type="entry name" value="PROKAR_LIPOPROTEIN"/>
    <property type="match status" value="1"/>
</dbReference>
<dbReference type="EMBL" id="CP116968">
    <property type="protein sequence ID" value="WNM63511.1"/>
    <property type="molecule type" value="Genomic_DNA"/>
</dbReference>
<dbReference type="Proteomes" id="UP001302494">
    <property type="component" value="Chromosome"/>
</dbReference>
<evidence type="ECO:0000256" key="1">
    <source>
        <dbReference type="SAM" id="MobiDB-lite"/>
    </source>
</evidence>
<evidence type="ECO:0000313" key="2">
    <source>
        <dbReference type="EMBL" id="WNM63511.1"/>
    </source>
</evidence>
<feature type="region of interest" description="Disordered" evidence="1">
    <location>
        <begin position="133"/>
        <end position="159"/>
    </location>
</feature>
<keyword evidence="3" id="KW-1185">Reference proteome</keyword>